<sequence>MYQRPYNPPPNYRQDRSRSPPPPRLHHSDPRARGHGAPPGQHGRDWREEERRREDDRRDGWWRDDVNRERAGEARRSTQDHGRDGYRRSEDYRDRDMVRGSPWHERDRPYQHAPPPRRSYSPDLNRRPNTVVTHRQESRGPRPDAPSLPVIDTDTTTPPSSKWTLDPTDARTFPPPVRRSRRPTTDTRPPPYPLPFVAPFVKPYVAPAKQSHSRQNSLEKHDDGHPNLVLTVEDKARREAIVEEAGKMSLGVWAVFVAGEGPQVVGEVGNPLQGSGAGAKKLDYPPGGHSKFNNALMPKIPDYMLA</sequence>
<dbReference type="Proteomes" id="UP000070544">
    <property type="component" value="Unassembled WGS sequence"/>
</dbReference>
<name>A0A138ZZ23_GONPJ</name>
<feature type="compositionally biased region" description="Pro residues" evidence="1">
    <location>
        <begin position="1"/>
        <end position="11"/>
    </location>
</feature>
<evidence type="ECO:0000313" key="3">
    <source>
        <dbReference type="Proteomes" id="UP000070544"/>
    </source>
</evidence>
<proteinExistence type="predicted"/>
<evidence type="ECO:0000313" key="2">
    <source>
        <dbReference type="EMBL" id="KXS09757.1"/>
    </source>
</evidence>
<organism evidence="2 3">
    <name type="scientific">Gonapodya prolifera (strain JEL478)</name>
    <name type="common">Monoblepharis prolifera</name>
    <dbReference type="NCBI Taxonomy" id="1344416"/>
    <lineage>
        <taxon>Eukaryota</taxon>
        <taxon>Fungi</taxon>
        <taxon>Fungi incertae sedis</taxon>
        <taxon>Chytridiomycota</taxon>
        <taxon>Chytridiomycota incertae sedis</taxon>
        <taxon>Monoblepharidomycetes</taxon>
        <taxon>Monoblepharidales</taxon>
        <taxon>Gonapodyaceae</taxon>
        <taxon>Gonapodya</taxon>
    </lineage>
</organism>
<reference evidence="2 3" key="1">
    <citation type="journal article" date="2015" name="Genome Biol. Evol.">
        <title>Phylogenomic analyses indicate that early fungi evolved digesting cell walls of algal ancestors of land plants.</title>
        <authorList>
            <person name="Chang Y."/>
            <person name="Wang S."/>
            <person name="Sekimoto S."/>
            <person name="Aerts A.L."/>
            <person name="Choi C."/>
            <person name="Clum A."/>
            <person name="LaButti K.M."/>
            <person name="Lindquist E.A."/>
            <person name="Yee Ngan C."/>
            <person name="Ohm R.A."/>
            <person name="Salamov A.A."/>
            <person name="Grigoriev I.V."/>
            <person name="Spatafora J.W."/>
            <person name="Berbee M.L."/>
        </authorList>
    </citation>
    <scope>NUCLEOTIDE SEQUENCE [LARGE SCALE GENOMIC DNA]</scope>
    <source>
        <strain evidence="2 3">JEL478</strain>
    </source>
</reference>
<protein>
    <submittedName>
        <fullName evidence="2">Uncharacterized protein</fullName>
    </submittedName>
</protein>
<feature type="compositionally biased region" description="Basic and acidic residues" evidence="1">
    <location>
        <begin position="42"/>
        <end position="110"/>
    </location>
</feature>
<accession>A0A138ZZ23</accession>
<evidence type="ECO:0000256" key="1">
    <source>
        <dbReference type="SAM" id="MobiDB-lite"/>
    </source>
</evidence>
<dbReference type="AlphaFoldDB" id="A0A138ZZ23"/>
<gene>
    <name evidence="2" type="ORF">M427DRAFT_63496</name>
</gene>
<dbReference type="EMBL" id="KQ965850">
    <property type="protein sequence ID" value="KXS09757.1"/>
    <property type="molecule type" value="Genomic_DNA"/>
</dbReference>
<feature type="region of interest" description="Disordered" evidence="1">
    <location>
        <begin position="1"/>
        <end position="192"/>
    </location>
</feature>
<feature type="compositionally biased region" description="Polar residues" evidence="1">
    <location>
        <begin position="153"/>
        <end position="163"/>
    </location>
</feature>
<keyword evidence="3" id="KW-1185">Reference proteome</keyword>